<name>A0A392TZK8_9FABA</name>
<reference evidence="1 2" key="1">
    <citation type="journal article" date="2018" name="Front. Plant Sci.">
        <title>Red Clover (Trifolium pratense) and Zigzag Clover (T. medium) - A Picture of Genomic Similarities and Differences.</title>
        <authorList>
            <person name="Dluhosova J."/>
            <person name="Istvanek J."/>
            <person name="Nedelnik J."/>
            <person name="Repkova J."/>
        </authorList>
    </citation>
    <scope>NUCLEOTIDE SEQUENCE [LARGE SCALE GENOMIC DNA]</scope>
    <source>
        <strain evidence="2">cv. 10/8</strain>
        <tissue evidence="1">Leaf</tissue>
    </source>
</reference>
<organism evidence="1 2">
    <name type="scientific">Trifolium medium</name>
    <dbReference type="NCBI Taxonomy" id="97028"/>
    <lineage>
        <taxon>Eukaryota</taxon>
        <taxon>Viridiplantae</taxon>
        <taxon>Streptophyta</taxon>
        <taxon>Embryophyta</taxon>
        <taxon>Tracheophyta</taxon>
        <taxon>Spermatophyta</taxon>
        <taxon>Magnoliopsida</taxon>
        <taxon>eudicotyledons</taxon>
        <taxon>Gunneridae</taxon>
        <taxon>Pentapetalae</taxon>
        <taxon>rosids</taxon>
        <taxon>fabids</taxon>
        <taxon>Fabales</taxon>
        <taxon>Fabaceae</taxon>
        <taxon>Papilionoideae</taxon>
        <taxon>50 kb inversion clade</taxon>
        <taxon>NPAAA clade</taxon>
        <taxon>Hologalegina</taxon>
        <taxon>IRL clade</taxon>
        <taxon>Trifolieae</taxon>
        <taxon>Trifolium</taxon>
    </lineage>
</organism>
<proteinExistence type="predicted"/>
<feature type="non-terminal residue" evidence="1">
    <location>
        <position position="52"/>
    </location>
</feature>
<dbReference type="Proteomes" id="UP000265520">
    <property type="component" value="Unassembled WGS sequence"/>
</dbReference>
<comment type="caution">
    <text evidence="1">The sequence shown here is derived from an EMBL/GenBank/DDBJ whole genome shotgun (WGS) entry which is preliminary data.</text>
</comment>
<accession>A0A392TZK8</accession>
<evidence type="ECO:0000313" key="1">
    <source>
        <dbReference type="EMBL" id="MCI65556.1"/>
    </source>
</evidence>
<keyword evidence="2" id="KW-1185">Reference proteome</keyword>
<sequence>MLRQCPHLGIPMCIQLETFYNGLIPNSRNMLDASSGGALFSKSYNEGFDLIE</sequence>
<dbReference type="AlphaFoldDB" id="A0A392TZK8"/>
<evidence type="ECO:0000313" key="2">
    <source>
        <dbReference type="Proteomes" id="UP000265520"/>
    </source>
</evidence>
<dbReference type="EMBL" id="LXQA010678001">
    <property type="protein sequence ID" value="MCI65556.1"/>
    <property type="molecule type" value="Genomic_DNA"/>
</dbReference>
<protein>
    <submittedName>
        <fullName evidence="1">Uncharacterized protein</fullName>
    </submittedName>
</protein>